<feature type="transmembrane region" description="Helical" evidence="2">
    <location>
        <begin position="423"/>
        <end position="444"/>
    </location>
</feature>
<feature type="signal peptide" evidence="3">
    <location>
        <begin position="1"/>
        <end position="25"/>
    </location>
</feature>
<keyword evidence="2" id="KW-1133">Transmembrane helix</keyword>
<dbReference type="RefSeq" id="WP_256613280.1">
    <property type="nucleotide sequence ID" value="NZ_JANIBK010000002.1"/>
</dbReference>
<comment type="caution">
    <text evidence="5">The sequence shown here is derived from an EMBL/GenBank/DDBJ whole genome shotgun (WGS) entry which is preliminary data.</text>
</comment>
<keyword evidence="2" id="KW-0812">Transmembrane</keyword>
<dbReference type="Proteomes" id="UP001524586">
    <property type="component" value="Unassembled WGS sequence"/>
</dbReference>
<evidence type="ECO:0000259" key="4">
    <source>
        <dbReference type="Pfam" id="PF25607"/>
    </source>
</evidence>
<dbReference type="Pfam" id="PF25607">
    <property type="entry name" value="DUF7939"/>
    <property type="match status" value="1"/>
</dbReference>
<evidence type="ECO:0000313" key="6">
    <source>
        <dbReference type="Proteomes" id="UP001524586"/>
    </source>
</evidence>
<feature type="domain" description="DUF7939" evidence="4">
    <location>
        <begin position="468"/>
        <end position="540"/>
    </location>
</feature>
<keyword evidence="6" id="KW-1185">Reference proteome</keyword>
<dbReference type="Pfam" id="PF13584">
    <property type="entry name" value="BatD"/>
    <property type="match status" value="1"/>
</dbReference>
<evidence type="ECO:0000256" key="3">
    <source>
        <dbReference type="SAM" id="SignalP"/>
    </source>
</evidence>
<keyword evidence="3" id="KW-0732">Signal</keyword>
<organism evidence="5 6">
    <name type="scientific">Methylomonas rivi</name>
    <dbReference type="NCBI Taxonomy" id="2952226"/>
    <lineage>
        <taxon>Bacteria</taxon>
        <taxon>Pseudomonadati</taxon>
        <taxon>Pseudomonadota</taxon>
        <taxon>Gammaproteobacteria</taxon>
        <taxon>Methylococcales</taxon>
        <taxon>Methylococcaceae</taxon>
        <taxon>Methylomonas</taxon>
    </lineage>
</organism>
<evidence type="ECO:0000256" key="2">
    <source>
        <dbReference type="SAM" id="Phobius"/>
    </source>
</evidence>
<protein>
    <submittedName>
        <fullName evidence="5">BatD family protein</fullName>
    </submittedName>
</protein>
<feature type="compositionally biased region" description="Polar residues" evidence="1">
    <location>
        <begin position="395"/>
        <end position="409"/>
    </location>
</feature>
<dbReference type="InterPro" id="IPR025738">
    <property type="entry name" value="BatD"/>
</dbReference>
<accession>A0ABT1TZG1</accession>
<dbReference type="EMBL" id="JANIBK010000002">
    <property type="protein sequence ID" value="MCQ8126959.1"/>
    <property type="molecule type" value="Genomic_DNA"/>
</dbReference>
<evidence type="ECO:0000313" key="5">
    <source>
        <dbReference type="EMBL" id="MCQ8126959.1"/>
    </source>
</evidence>
<gene>
    <name evidence="5" type="ORF">NP596_00705</name>
</gene>
<keyword evidence="2" id="KW-0472">Membrane</keyword>
<feature type="chain" id="PRO_5045366853" evidence="3">
    <location>
        <begin position="26"/>
        <end position="561"/>
    </location>
</feature>
<dbReference type="PANTHER" id="PTHR40940">
    <property type="entry name" value="PROTEIN BATD-RELATED"/>
    <property type="match status" value="1"/>
</dbReference>
<name>A0ABT1TZG1_9GAMM</name>
<sequence>MPNSCNTVKWLLAVSGWLLACAALAADIRVSIDRNPVGLNESFQITFTAAETPDGNPDFTPLRANFEILNQERSTNMSWVNGKSSRTEQWVVSVMAKQPGELLIPPIAFGADSSQPSKVSVSDASQAQPGGNDEVFLTVEATPDKPYVQSQVLYTLKLYRRVQITQASLNDPEIKDALVEKLGDDSTYSTQINGMDYWVTERKYAIFPQQSGLFTIAPLTLTAEVVSNANNRRPRFNGFFNRQITETRRVSSDAITLNVLPVPPSFTDPAWLSAESLELKETWSAQSLQSKVGEPLTRTITLTAKGATVGQLPELSKPPAIQGIKTYPDQPLLKEDKQSDGLIAVREEKIAYIAGQPGRYTLPALAISWFNTKTQQTEVARLPAFELTALGASGNSQAAMPDTQPQQQPAAEKPGPDVSGNALFWQALSGFLGLGWLTHLLWLYRRAKIPRVSEPLQSEKQAKSDRQKPLKTACLHNNPQAAKQALLEWGRQHFAADNLTALADRCAEPLRAEIQLLNQYLYSAAQTDWDGRPLWDAFSKTGIAAKTHAEPDEVLAPLYKI</sequence>
<feature type="region of interest" description="Disordered" evidence="1">
    <location>
        <begin position="395"/>
        <end position="416"/>
    </location>
</feature>
<reference evidence="5 6" key="1">
    <citation type="submission" date="2022-07" db="EMBL/GenBank/DDBJ databases">
        <title>Methylomonas rivi sp. nov., Methylomonas rosea sp. nov., Methylomonas aureus sp. nov. and Methylomonas subterranea sp. nov., four novel methanotrophs isolated from a freshwater creek and the deep terrestrial subsurface.</title>
        <authorList>
            <person name="Abin C."/>
            <person name="Sankaranarayanan K."/>
            <person name="Garner C."/>
            <person name="Sindelar R."/>
            <person name="Kotary K."/>
            <person name="Garner R."/>
            <person name="Barclay S."/>
            <person name="Lawson P."/>
            <person name="Krumholz L."/>
        </authorList>
    </citation>
    <scope>NUCLEOTIDE SEQUENCE [LARGE SCALE GENOMIC DNA]</scope>
    <source>
        <strain evidence="5 6">WSC-6</strain>
    </source>
</reference>
<dbReference type="InterPro" id="IPR057699">
    <property type="entry name" value="DUF7939"/>
</dbReference>
<dbReference type="PANTHER" id="PTHR40940:SF1">
    <property type="entry name" value="PROTEIN BATD"/>
    <property type="match status" value="1"/>
</dbReference>
<evidence type="ECO:0000256" key="1">
    <source>
        <dbReference type="SAM" id="MobiDB-lite"/>
    </source>
</evidence>
<proteinExistence type="predicted"/>